<dbReference type="EMBL" id="RHLK01000002">
    <property type="protein sequence ID" value="MVO98903.1"/>
    <property type="molecule type" value="Genomic_DNA"/>
</dbReference>
<comment type="caution">
    <text evidence="2">The sequence shown here is derived from an EMBL/GenBank/DDBJ whole genome shotgun (WGS) entry which is preliminary data.</text>
</comment>
<gene>
    <name evidence="2" type="ORF">EDM21_05110</name>
</gene>
<accession>A0A7X3FFR7</accession>
<feature type="domain" description="SLH" evidence="1">
    <location>
        <begin position="41"/>
        <end position="104"/>
    </location>
</feature>
<dbReference type="OrthoDB" id="5845122at2"/>
<sequence length="417" mass="44917">MNKRILGTIITGLICGGAIVYGSEADPAPHVTNAASNLSLAAASFSDISSDYWAAAEIKKAREQGYIDGYADGTFLPGRNVTRAEFVKMAVSALGIEAGQADGAQWYAPAMDAAAAAGIYRAGDFADDDLNAPMSRQEMAKVAVRAIGQDTPIEEKWMYLATRAGLIQGMDHAGKLGLEENTNRAQSVTIISRIQTVRSGGTLPTDKYAISSAEIAWHKTNIVTMLPRYFSAAQAYSDIDYKNLKVSGGAGNFTCEVEKFVVIDMEDPNDPNRHLLPEGTKWFDAIDRQTYPIPSKSFVVLSLNRLVVKDNPYGITRARACTLALRNQTLKDPNLTPKAGVLYQLTALNIKDGYGYDTGSSGIVTIKGAGIYEYVNGHILPKGNLVSSEINPITFYGLADFGISPIKVYGSKTDESI</sequence>
<dbReference type="AlphaFoldDB" id="A0A7X3FFR7"/>
<name>A0A7X3FFR7_9BACL</name>
<evidence type="ECO:0000259" key="1">
    <source>
        <dbReference type="PROSITE" id="PS51272"/>
    </source>
</evidence>
<protein>
    <recommendedName>
        <fullName evidence="1">SLH domain-containing protein</fullName>
    </recommendedName>
</protein>
<evidence type="ECO:0000313" key="3">
    <source>
        <dbReference type="Proteomes" id="UP000490800"/>
    </source>
</evidence>
<dbReference type="PROSITE" id="PS51272">
    <property type="entry name" value="SLH"/>
    <property type="match status" value="1"/>
</dbReference>
<reference evidence="2 3" key="1">
    <citation type="journal article" date="2019" name="Microorganisms">
        <title>Paenibacillus lutrae sp. nov., A Chitinolytic Species Isolated from A River Otter in Castril Natural Park, Granada, Spain.</title>
        <authorList>
            <person name="Rodriguez M."/>
            <person name="Reina J.C."/>
            <person name="Bejar V."/>
            <person name="Llamas I."/>
        </authorList>
    </citation>
    <scope>NUCLEOTIDE SEQUENCE [LARGE SCALE GENOMIC DNA]</scope>
    <source>
        <strain evidence="2 3">N10</strain>
    </source>
</reference>
<proteinExistence type="predicted"/>
<dbReference type="Pfam" id="PF00395">
    <property type="entry name" value="SLH"/>
    <property type="match status" value="1"/>
</dbReference>
<dbReference type="Proteomes" id="UP000490800">
    <property type="component" value="Unassembled WGS sequence"/>
</dbReference>
<dbReference type="InterPro" id="IPR001119">
    <property type="entry name" value="SLH_dom"/>
</dbReference>
<evidence type="ECO:0000313" key="2">
    <source>
        <dbReference type="EMBL" id="MVO98903.1"/>
    </source>
</evidence>
<keyword evidence="3" id="KW-1185">Reference proteome</keyword>
<dbReference type="RefSeq" id="WP_157333456.1">
    <property type="nucleotide sequence ID" value="NZ_RHLK01000002.1"/>
</dbReference>
<organism evidence="2 3">
    <name type="scientific">Paenibacillus lutrae</name>
    <dbReference type="NCBI Taxonomy" id="2078573"/>
    <lineage>
        <taxon>Bacteria</taxon>
        <taxon>Bacillati</taxon>
        <taxon>Bacillota</taxon>
        <taxon>Bacilli</taxon>
        <taxon>Bacillales</taxon>
        <taxon>Paenibacillaceae</taxon>
        <taxon>Paenibacillus</taxon>
    </lineage>
</organism>